<feature type="transmembrane region" description="Helical" evidence="2">
    <location>
        <begin position="49"/>
        <end position="69"/>
    </location>
</feature>
<gene>
    <name evidence="3" type="ORF">ACRB68_52780</name>
</gene>
<keyword evidence="2" id="KW-0812">Transmembrane</keyword>
<evidence type="ECO:0000313" key="4">
    <source>
        <dbReference type="Proteomes" id="UP000487268"/>
    </source>
</evidence>
<dbReference type="Proteomes" id="UP000487268">
    <property type="component" value="Unassembled WGS sequence"/>
</dbReference>
<organism evidence="3 4">
    <name type="scientific">Actinomadura macrotermitis</name>
    <dbReference type="NCBI Taxonomy" id="2585200"/>
    <lineage>
        <taxon>Bacteria</taxon>
        <taxon>Bacillati</taxon>
        <taxon>Actinomycetota</taxon>
        <taxon>Actinomycetes</taxon>
        <taxon>Streptosporangiales</taxon>
        <taxon>Thermomonosporaceae</taxon>
        <taxon>Actinomadura</taxon>
    </lineage>
</organism>
<reference evidence="3 4" key="1">
    <citation type="submission" date="2019-10" db="EMBL/GenBank/DDBJ databases">
        <title>Actinomadura rubteroloni sp. nov. and Actinomadura macrotermitis sp. nov., isolated from the gut of fungus growing-termite Macrotermes natalensis.</title>
        <authorList>
            <person name="Benndorf R."/>
            <person name="Martin K."/>
            <person name="Kuefner M."/>
            <person name="De Beer W."/>
            <person name="Kaster A.-K."/>
            <person name="Vollmers J."/>
            <person name="Poulsen M."/>
            <person name="Beemelmanns C."/>
        </authorList>
    </citation>
    <scope>NUCLEOTIDE SEQUENCE [LARGE SCALE GENOMIC DNA]</scope>
    <source>
        <strain evidence="3 4">RB68</strain>
    </source>
</reference>
<comment type="caution">
    <text evidence="3">The sequence shown here is derived from an EMBL/GenBank/DDBJ whole genome shotgun (WGS) entry which is preliminary data.</text>
</comment>
<evidence type="ECO:0000256" key="1">
    <source>
        <dbReference type="SAM" id="MobiDB-lite"/>
    </source>
</evidence>
<accession>A0A7K0C169</accession>
<feature type="region of interest" description="Disordered" evidence="1">
    <location>
        <begin position="357"/>
        <end position="386"/>
    </location>
</feature>
<feature type="region of interest" description="Disordered" evidence="1">
    <location>
        <begin position="1"/>
        <end position="22"/>
    </location>
</feature>
<name>A0A7K0C169_9ACTN</name>
<dbReference type="AlphaFoldDB" id="A0A7K0C169"/>
<dbReference type="EMBL" id="WEGH01000003">
    <property type="protein sequence ID" value="MQY07179.1"/>
    <property type="molecule type" value="Genomic_DNA"/>
</dbReference>
<sequence>MDDLDRIAGLHAAERPPSPATTAAARARLLAEARPAVRRPGPMAPRTRVAVAAFLAAAVVATAWGLYAWRTRPLYGVEPLAGQSGPAARFLLAAADGRARNPSDGEVWYRRSTVGGTVLVTSPYRPGVRYAMEVEQDDYTLTVAHGTLPRRRFSHAATSRGWQGRRIDVRPATPVDRTIWKADLRPDAATLGVNAPERAIGPEMGNGPVLDFGDEDARKLPADPAKLRAWLLNYATQFDHQRLPDPDRYLFGSASFLLVDAPVSDAVRIATYRVLASLKGVQAITATDAAGRISKGVAMRETTPENGTVELQLLVDARTGRLTASQTVIITPGSRNAGLRPGSRWFYEIVRQAEWTRTPPEKLLPKPDEEDDNVERGMVEISPPSE</sequence>
<protein>
    <submittedName>
        <fullName evidence="3">Uncharacterized protein</fullName>
    </submittedName>
</protein>
<feature type="compositionally biased region" description="Basic and acidic residues" evidence="1">
    <location>
        <begin position="1"/>
        <end position="14"/>
    </location>
</feature>
<dbReference type="RefSeq" id="WP_153536833.1">
    <property type="nucleotide sequence ID" value="NZ_WEGH01000003.1"/>
</dbReference>
<dbReference type="OrthoDB" id="3468933at2"/>
<evidence type="ECO:0000313" key="3">
    <source>
        <dbReference type="EMBL" id="MQY07179.1"/>
    </source>
</evidence>
<keyword evidence="4" id="KW-1185">Reference proteome</keyword>
<proteinExistence type="predicted"/>
<keyword evidence="2" id="KW-1133">Transmembrane helix</keyword>
<keyword evidence="2" id="KW-0472">Membrane</keyword>
<evidence type="ECO:0000256" key="2">
    <source>
        <dbReference type="SAM" id="Phobius"/>
    </source>
</evidence>